<dbReference type="PROSITE" id="PS51781">
    <property type="entry name" value="SH3B"/>
    <property type="match status" value="2"/>
</dbReference>
<dbReference type="EMBL" id="CDNY01000003">
    <property type="protein sequence ID" value="CEO32531.1"/>
    <property type="molecule type" value="Genomic_DNA"/>
</dbReference>
<dbReference type="Pfam" id="PF06725">
    <property type="entry name" value="3D"/>
    <property type="match status" value="1"/>
</dbReference>
<protein>
    <submittedName>
        <fullName evidence="3">Hydrolase</fullName>
    </submittedName>
</protein>
<dbReference type="Pfam" id="PF08239">
    <property type="entry name" value="SH3_3"/>
    <property type="match status" value="2"/>
</dbReference>
<feature type="compositionally biased region" description="Basic and acidic residues" evidence="1">
    <location>
        <begin position="190"/>
        <end position="199"/>
    </location>
</feature>
<dbReference type="GO" id="GO:0009254">
    <property type="term" value="P:peptidoglycan turnover"/>
    <property type="evidence" value="ECO:0007669"/>
    <property type="project" value="InterPro"/>
</dbReference>
<dbReference type="PANTHER" id="PTHR34408:SF1">
    <property type="entry name" value="GLYCOSYL HYDROLASE FAMILY 19 DOMAIN-CONTAINING PROTEIN HI_1415"/>
    <property type="match status" value="1"/>
</dbReference>
<dbReference type="SMART" id="SM00287">
    <property type="entry name" value="SH3b"/>
    <property type="match status" value="2"/>
</dbReference>
<dbReference type="Proteomes" id="UP000049685">
    <property type="component" value="Unassembled WGS sequence"/>
</dbReference>
<dbReference type="InterPro" id="IPR010611">
    <property type="entry name" value="3D_dom"/>
</dbReference>
<evidence type="ECO:0000256" key="1">
    <source>
        <dbReference type="SAM" id="MobiDB-lite"/>
    </source>
</evidence>
<evidence type="ECO:0000313" key="3">
    <source>
        <dbReference type="EMBL" id="CEO32531.1"/>
    </source>
</evidence>
<reference evidence="4" key="1">
    <citation type="submission" date="2015-01" db="EMBL/GenBank/DDBJ databases">
        <authorList>
            <person name="Aslett A.Martin."/>
            <person name="De Silva Nishadi"/>
        </authorList>
    </citation>
    <scope>NUCLEOTIDE SEQUENCE [LARGE SCALE GENOMIC DNA]</scope>
    <source>
        <strain evidence="4">UMC4404</strain>
    </source>
</reference>
<feature type="compositionally biased region" description="Basic and acidic residues" evidence="1">
    <location>
        <begin position="165"/>
        <end position="179"/>
    </location>
</feature>
<gene>
    <name evidence="3" type="primary">yocH_3</name>
    <name evidence="3" type="ORF">UMC4404_05111</name>
</gene>
<dbReference type="SUPFAM" id="SSF50685">
    <property type="entry name" value="Barwin-like endoglucanases"/>
    <property type="match status" value="1"/>
</dbReference>
<dbReference type="GO" id="GO:0019867">
    <property type="term" value="C:outer membrane"/>
    <property type="evidence" value="ECO:0007669"/>
    <property type="project" value="InterPro"/>
</dbReference>
<dbReference type="SUPFAM" id="SSF50044">
    <property type="entry name" value="SH3-domain"/>
    <property type="match status" value="1"/>
</dbReference>
<dbReference type="InterPro" id="IPR003646">
    <property type="entry name" value="SH3-like_bac-type"/>
</dbReference>
<sequence length="347" mass="37999">MSMNKRVKGSLVLTLGLVVGGLYASTNNIYAAEKEVVKVDKLNVRKGPSTDNEKIGSLDRGMVVEILESNNGWNKVKLANGEEGWVSADYTTKEKGSVTADILNVRKGPSIENDKIGSLENGKTIEILEENNNWYKVQLDDNTTGWVSGDYVLKESQSKAQNNKSQDDQADSTKQETKPVVEAAVVPTQENKEQQKEQQTESVVANAETNQNSANNNQNNVVEEKTQPVKSEEQTNNNVVDKNEVENNTKEESTSNNKTGRLMTVNASAYSGHSVTSTGTTPKWGTIAVDPSVIPYGTRVYIPKLDMVFTAEDCGGAIKGNKIDIFMNNEADCNNFGRQNIEIQILG</sequence>
<dbReference type="AlphaFoldDB" id="A0A9P1KYK0"/>
<feature type="domain" description="SH3b" evidence="2">
    <location>
        <begin position="97"/>
        <end position="156"/>
    </location>
</feature>
<feature type="compositionally biased region" description="Basic and acidic residues" evidence="1">
    <location>
        <begin position="241"/>
        <end position="253"/>
    </location>
</feature>
<dbReference type="CDD" id="cd14667">
    <property type="entry name" value="3D_containing_proteins"/>
    <property type="match status" value="1"/>
</dbReference>
<dbReference type="Gene3D" id="2.30.30.40">
    <property type="entry name" value="SH3 Domains"/>
    <property type="match status" value="2"/>
</dbReference>
<accession>A0A9P1KYK0</accession>
<dbReference type="InterPro" id="IPR036908">
    <property type="entry name" value="RlpA-like_sf"/>
</dbReference>
<feature type="compositionally biased region" description="Basic and acidic residues" evidence="1">
    <location>
        <begin position="222"/>
        <end position="233"/>
    </location>
</feature>
<dbReference type="InterPro" id="IPR036028">
    <property type="entry name" value="SH3-like_dom_sf"/>
</dbReference>
<name>A0A9P1KYK0_PARSO</name>
<evidence type="ECO:0000259" key="2">
    <source>
        <dbReference type="PROSITE" id="PS51781"/>
    </source>
</evidence>
<feature type="region of interest" description="Disordered" evidence="1">
    <location>
        <begin position="156"/>
        <end position="262"/>
    </location>
</feature>
<keyword evidence="3" id="KW-0378">Hydrolase</keyword>
<feature type="compositionally biased region" description="Low complexity" evidence="1">
    <location>
        <begin position="205"/>
        <end position="221"/>
    </location>
</feature>
<dbReference type="RefSeq" id="WP_057557409.1">
    <property type="nucleotide sequence ID" value="NZ_CDNY01000003.1"/>
</dbReference>
<evidence type="ECO:0000313" key="4">
    <source>
        <dbReference type="Proteomes" id="UP000049685"/>
    </source>
</evidence>
<dbReference type="Gene3D" id="2.40.40.10">
    <property type="entry name" value="RlpA-like domain"/>
    <property type="match status" value="1"/>
</dbReference>
<dbReference type="InterPro" id="IPR059180">
    <property type="entry name" value="3D_YorM"/>
</dbReference>
<comment type="caution">
    <text evidence="3">The sequence shown here is derived from an EMBL/GenBank/DDBJ whole genome shotgun (WGS) entry which is preliminary data.</text>
</comment>
<dbReference type="InterPro" id="IPR052354">
    <property type="entry name" value="Cell_Wall_Dynamics_Protein"/>
</dbReference>
<dbReference type="GO" id="GO:0004553">
    <property type="term" value="F:hydrolase activity, hydrolyzing O-glycosyl compounds"/>
    <property type="evidence" value="ECO:0007669"/>
    <property type="project" value="InterPro"/>
</dbReference>
<proteinExistence type="predicted"/>
<organism evidence="3 4">
    <name type="scientific">Paraclostridium sordellii</name>
    <name type="common">Clostridium sordellii</name>
    <dbReference type="NCBI Taxonomy" id="1505"/>
    <lineage>
        <taxon>Bacteria</taxon>
        <taxon>Bacillati</taxon>
        <taxon>Bacillota</taxon>
        <taxon>Clostridia</taxon>
        <taxon>Peptostreptococcales</taxon>
        <taxon>Peptostreptococcaceae</taxon>
        <taxon>Paraclostridium</taxon>
    </lineage>
</organism>
<feature type="domain" description="SH3b" evidence="2">
    <location>
        <begin position="32"/>
        <end position="95"/>
    </location>
</feature>
<dbReference type="PANTHER" id="PTHR34408">
    <property type="entry name" value="FAMILY PROTEIN, PUTATIVE-RELATED"/>
    <property type="match status" value="1"/>
</dbReference>